<proteinExistence type="predicted"/>
<name>A0A3L6E770_MAIZE</name>
<dbReference type="ExpressionAtlas" id="A0A3L6E770">
    <property type="expression patterns" value="baseline and differential"/>
</dbReference>
<reference evidence="1 2" key="1">
    <citation type="journal article" date="2018" name="Nat. Genet.">
        <title>Extensive intraspecific gene order and gene structural variations between Mo17 and other maize genomes.</title>
        <authorList>
            <person name="Sun S."/>
            <person name="Zhou Y."/>
            <person name="Chen J."/>
            <person name="Shi J."/>
            <person name="Zhao H."/>
            <person name="Zhao H."/>
            <person name="Song W."/>
            <person name="Zhang M."/>
            <person name="Cui Y."/>
            <person name="Dong X."/>
            <person name="Liu H."/>
            <person name="Ma X."/>
            <person name="Jiao Y."/>
            <person name="Wang B."/>
            <person name="Wei X."/>
            <person name="Stein J.C."/>
            <person name="Glaubitz J.C."/>
            <person name="Lu F."/>
            <person name="Yu G."/>
            <person name="Liang C."/>
            <person name="Fengler K."/>
            <person name="Li B."/>
            <person name="Rafalski A."/>
            <person name="Schnable P.S."/>
            <person name="Ware D.H."/>
            <person name="Buckler E.S."/>
            <person name="Lai J."/>
        </authorList>
    </citation>
    <scope>NUCLEOTIDE SEQUENCE [LARGE SCALE GENOMIC DNA]</scope>
    <source>
        <strain evidence="2">cv. Missouri 17</strain>
        <tissue evidence="1">Seedling</tissue>
    </source>
</reference>
<dbReference type="Proteomes" id="UP000251960">
    <property type="component" value="Chromosome 6"/>
</dbReference>
<protein>
    <submittedName>
        <fullName evidence="1">Sialyltransferase-like protein 5</fullName>
    </submittedName>
</protein>
<dbReference type="AlphaFoldDB" id="A0A3L6E770"/>
<sequence>MTRAHLPVAAQRRPTVALLLGLALAFCLTVLSIQSSFFAAPGAPGRRLDLDADDVRELAGFQSHVQQCVASRGLGLTAHIIDHCKLVLKFPEGTNSTWYNAQFKIFEPLEYKYDVCETVLLWEQLKGSHNCVRSVFWTRMMQVNHFLCLPKCLGFKPVSMFVSKLLTAVKLQYLSLLGWTEDLLPIGVATLF</sequence>
<comment type="caution">
    <text evidence="1">The sequence shown here is derived from an EMBL/GenBank/DDBJ whole genome shotgun (WGS) entry which is preliminary data.</text>
</comment>
<dbReference type="GO" id="GO:0008373">
    <property type="term" value="F:sialyltransferase activity"/>
    <property type="evidence" value="ECO:0007669"/>
    <property type="project" value="InterPro"/>
</dbReference>
<dbReference type="GO" id="GO:0009846">
    <property type="term" value="P:pollen germination"/>
    <property type="evidence" value="ECO:0007669"/>
    <property type="project" value="InterPro"/>
</dbReference>
<gene>
    <name evidence="1" type="primary">STLP5_0</name>
    <name evidence="1" type="ORF">Zm00014a_023925</name>
</gene>
<dbReference type="PANTHER" id="PTHR47486:SF1">
    <property type="entry name" value="SIALYLTRANSFERASE-LIKE PROTEIN 1"/>
    <property type="match status" value="1"/>
</dbReference>
<dbReference type="PANTHER" id="PTHR47486">
    <property type="entry name" value="SIALYLTRANSFERASE-LIKE PROTEIN 1"/>
    <property type="match status" value="1"/>
</dbReference>
<evidence type="ECO:0000313" key="2">
    <source>
        <dbReference type="Proteomes" id="UP000251960"/>
    </source>
</evidence>
<organism evidence="1 2">
    <name type="scientific">Zea mays</name>
    <name type="common">Maize</name>
    <dbReference type="NCBI Taxonomy" id="4577"/>
    <lineage>
        <taxon>Eukaryota</taxon>
        <taxon>Viridiplantae</taxon>
        <taxon>Streptophyta</taxon>
        <taxon>Embryophyta</taxon>
        <taxon>Tracheophyta</taxon>
        <taxon>Spermatophyta</taxon>
        <taxon>Magnoliopsida</taxon>
        <taxon>Liliopsida</taxon>
        <taxon>Poales</taxon>
        <taxon>Poaceae</taxon>
        <taxon>PACMAD clade</taxon>
        <taxon>Panicoideae</taxon>
        <taxon>Andropogonodae</taxon>
        <taxon>Andropogoneae</taxon>
        <taxon>Tripsacinae</taxon>
        <taxon>Zea</taxon>
    </lineage>
</organism>
<accession>A0A3L6E770</accession>
<dbReference type="GO" id="GO:0009860">
    <property type="term" value="P:pollen tube growth"/>
    <property type="evidence" value="ECO:0007669"/>
    <property type="project" value="InterPro"/>
</dbReference>
<dbReference type="InterPro" id="IPR044782">
    <property type="entry name" value="SIA1/STLP5"/>
</dbReference>
<evidence type="ECO:0000313" key="1">
    <source>
        <dbReference type="EMBL" id="PWZ16670.1"/>
    </source>
</evidence>
<dbReference type="EMBL" id="NCVQ01000007">
    <property type="protein sequence ID" value="PWZ16670.1"/>
    <property type="molecule type" value="Genomic_DNA"/>
</dbReference>
<keyword evidence="1" id="KW-0808">Transferase</keyword>
<keyword evidence="1" id="KW-0328">Glycosyltransferase</keyword>